<sequence>MREFYERKKRINQLLPLFLFLLAIFCSSCSKESQEPEPIVKTETDVYAYEVTCTACEIQFLDKNKSIKTVINPNGKWSYPLEKISDAELKLSIKTTNGIYQDISAYILKNNEVIYGDLGYNSFNLLYNIKSEQKSMTYGNYNAGSGGSGSNGGSTKPSSSICGARTKAGGYCKRVVSGGGRCWQHS</sequence>
<feature type="signal peptide" evidence="1">
    <location>
        <begin position="1"/>
        <end position="30"/>
    </location>
</feature>
<name>A0A7W8ZIK8_9SPHI</name>
<reference evidence="2 3" key="1">
    <citation type="submission" date="2020-08" db="EMBL/GenBank/DDBJ databases">
        <title>Genomic Encyclopedia of Type Strains, Phase IV (KMG-V): Genome sequencing to study the core and pangenomes of soil and plant-associated prokaryotes.</title>
        <authorList>
            <person name="Whitman W."/>
        </authorList>
    </citation>
    <scope>NUCLEOTIDE SEQUENCE [LARGE SCALE GENOMIC DNA]</scope>
    <source>
        <strain evidence="2 3">S3M1</strain>
    </source>
</reference>
<accession>A0A7W8ZIK8</accession>
<comment type="caution">
    <text evidence="2">The sequence shown here is derived from an EMBL/GenBank/DDBJ whole genome shotgun (WGS) entry which is preliminary data.</text>
</comment>
<dbReference type="AlphaFoldDB" id="A0A7W8ZIK8"/>
<protein>
    <recommendedName>
        <fullName evidence="4">Lipoprotein</fullName>
    </recommendedName>
</protein>
<gene>
    <name evidence="2" type="ORF">HDE68_000450</name>
</gene>
<evidence type="ECO:0008006" key="4">
    <source>
        <dbReference type="Google" id="ProtNLM"/>
    </source>
</evidence>
<feature type="chain" id="PRO_5031252250" description="Lipoprotein" evidence="1">
    <location>
        <begin position="31"/>
        <end position="186"/>
    </location>
</feature>
<dbReference type="RefSeq" id="WP_183878473.1">
    <property type="nucleotide sequence ID" value="NZ_JACHCE010000001.1"/>
</dbReference>
<evidence type="ECO:0000256" key="1">
    <source>
        <dbReference type="SAM" id="SignalP"/>
    </source>
</evidence>
<evidence type="ECO:0000313" key="2">
    <source>
        <dbReference type="EMBL" id="MBB5634565.1"/>
    </source>
</evidence>
<proteinExistence type="predicted"/>
<dbReference type="EMBL" id="JACHCE010000001">
    <property type="protein sequence ID" value="MBB5634565.1"/>
    <property type="molecule type" value="Genomic_DNA"/>
</dbReference>
<dbReference type="Proteomes" id="UP000537204">
    <property type="component" value="Unassembled WGS sequence"/>
</dbReference>
<keyword evidence="1" id="KW-0732">Signal</keyword>
<organism evidence="2 3">
    <name type="scientific">Pedobacter cryoconitis</name>
    <dbReference type="NCBI Taxonomy" id="188932"/>
    <lineage>
        <taxon>Bacteria</taxon>
        <taxon>Pseudomonadati</taxon>
        <taxon>Bacteroidota</taxon>
        <taxon>Sphingobacteriia</taxon>
        <taxon>Sphingobacteriales</taxon>
        <taxon>Sphingobacteriaceae</taxon>
        <taxon>Pedobacter</taxon>
    </lineage>
</organism>
<evidence type="ECO:0000313" key="3">
    <source>
        <dbReference type="Proteomes" id="UP000537204"/>
    </source>
</evidence>